<dbReference type="Pfam" id="PF01842">
    <property type="entry name" value="ACT"/>
    <property type="match status" value="1"/>
</dbReference>
<dbReference type="Proteomes" id="UP000256661">
    <property type="component" value="Unassembled WGS sequence"/>
</dbReference>
<feature type="domain" description="ACT" evidence="2">
    <location>
        <begin position="4"/>
        <end position="80"/>
    </location>
</feature>
<organism evidence="3 4">
    <name type="scientific">Thermomonospora umbrina</name>
    <dbReference type="NCBI Taxonomy" id="111806"/>
    <lineage>
        <taxon>Bacteria</taxon>
        <taxon>Bacillati</taxon>
        <taxon>Actinomycetota</taxon>
        <taxon>Actinomycetes</taxon>
        <taxon>Streptosporangiales</taxon>
        <taxon>Thermomonosporaceae</taxon>
        <taxon>Thermomonospora</taxon>
    </lineage>
</organism>
<dbReference type="RefSeq" id="WP_116020844.1">
    <property type="nucleotide sequence ID" value="NZ_QTTT01000001.1"/>
</dbReference>
<dbReference type="SUPFAM" id="SSF55021">
    <property type="entry name" value="ACT-like"/>
    <property type="match status" value="1"/>
</dbReference>
<dbReference type="Gene3D" id="3.30.70.260">
    <property type="match status" value="1"/>
</dbReference>
<keyword evidence="4" id="KW-1185">Reference proteome</keyword>
<dbReference type="PROSITE" id="PS51671">
    <property type="entry name" value="ACT"/>
    <property type="match status" value="1"/>
</dbReference>
<evidence type="ECO:0000256" key="1">
    <source>
        <dbReference type="SAM" id="MobiDB-lite"/>
    </source>
</evidence>
<dbReference type="InterPro" id="IPR002912">
    <property type="entry name" value="ACT_dom"/>
</dbReference>
<sequence length="235" mass="23999">MLLRIRVRLPDRPGSLGKVARILGAAGADVVQMAVLERDGGRALDDFTVACPLGSADTGIDRLCDGLASVPGVEVVGIWPTVEPQGSTPDARVIGQLAAAREGDGLAVLTDAVPAMLSADWAGLLRTHGETGDAVLCHTSLGVFGGIELPPLEPLRPRAFTAEDGTRYAVVPIAGGELALLVARTGAPPFHRTEVFRLAQLVGAAEAVLGDRVGVPPDLASRPDPAAVNSGGASS</sequence>
<proteinExistence type="predicted"/>
<dbReference type="AlphaFoldDB" id="A0A3D9SH11"/>
<comment type="caution">
    <text evidence="3">The sequence shown here is derived from an EMBL/GenBank/DDBJ whole genome shotgun (WGS) entry which is preliminary data.</text>
</comment>
<evidence type="ECO:0000259" key="2">
    <source>
        <dbReference type="PROSITE" id="PS51671"/>
    </source>
</evidence>
<dbReference type="OrthoDB" id="5243606at2"/>
<name>A0A3D9SH11_9ACTN</name>
<evidence type="ECO:0000313" key="3">
    <source>
        <dbReference type="EMBL" id="REE94977.1"/>
    </source>
</evidence>
<dbReference type="EMBL" id="QTTT01000001">
    <property type="protein sequence ID" value="REE94977.1"/>
    <property type="molecule type" value="Genomic_DNA"/>
</dbReference>
<reference evidence="3 4" key="1">
    <citation type="submission" date="2018-08" db="EMBL/GenBank/DDBJ databases">
        <title>Sequencing the genomes of 1000 actinobacteria strains.</title>
        <authorList>
            <person name="Klenk H.-P."/>
        </authorList>
    </citation>
    <scope>NUCLEOTIDE SEQUENCE [LARGE SCALE GENOMIC DNA]</scope>
    <source>
        <strain evidence="3 4">DSM 43927</strain>
    </source>
</reference>
<protein>
    <submittedName>
        <fullName evidence="3">ACT domain-containing protein</fullName>
    </submittedName>
</protein>
<feature type="region of interest" description="Disordered" evidence="1">
    <location>
        <begin position="214"/>
        <end position="235"/>
    </location>
</feature>
<gene>
    <name evidence="3" type="ORF">DFJ69_0346</name>
</gene>
<evidence type="ECO:0000313" key="4">
    <source>
        <dbReference type="Proteomes" id="UP000256661"/>
    </source>
</evidence>
<accession>A0A3D9SH11</accession>
<dbReference type="InterPro" id="IPR045865">
    <property type="entry name" value="ACT-like_dom_sf"/>
</dbReference>